<accession>A0A0A6SDU8</accession>
<dbReference type="Proteomes" id="UP000238081">
    <property type="component" value="Unassembled WGS sequence"/>
</dbReference>
<reference evidence="1 2" key="1">
    <citation type="submission" date="2016-01" db="EMBL/GenBank/DDBJ databases">
        <title>Characterization of the Clostridium difficile lineages that are prevalent in Hong Kong and China.</title>
        <authorList>
            <person name="Kwok J.S.-L."/>
            <person name="Lam W.-Y."/>
            <person name="Ip M."/>
            <person name="Chan T.-F."/>
            <person name="Hawkey P.M."/>
            <person name="Tsui S.K.-W."/>
        </authorList>
    </citation>
    <scope>NUCLEOTIDE SEQUENCE [LARGE SCALE GENOMIC DNA]</scope>
    <source>
        <strain evidence="1 2">300064</strain>
    </source>
</reference>
<organism evidence="1 2">
    <name type="scientific">Clostridium butyricum</name>
    <dbReference type="NCBI Taxonomy" id="1492"/>
    <lineage>
        <taxon>Bacteria</taxon>
        <taxon>Bacillati</taxon>
        <taxon>Bacillota</taxon>
        <taxon>Clostridia</taxon>
        <taxon>Eubacteriales</taxon>
        <taxon>Clostridiaceae</taxon>
        <taxon>Clostridium</taxon>
    </lineage>
</organism>
<name>A0A0A6SDU8_CLOBU</name>
<dbReference type="EMBL" id="LRDH01000096">
    <property type="protein sequence ID" value="PPV15751.1"/>
    <property type="molecule type" value="Genomic_DNA"/>
</dbReference>
<sequence length="78" mass="8685">MLYIRYENPKKFTLYGSPVKLAHLAATTSGYISSHVVPDFWIGWGGDLAIAMVDTKNLSESEGISQEKGSTNRCWCSR</sequence>
<gene>
    <name evidence="1" type="ORF">AWN73_01265</name>
</gene>
<comment type="caution">
    <text evidence="1">The sequence shown here is derived from an EMBL/GenBank/DDBJ whole genome shotgun (WGS) entry which is preliminary data.</text>
</comment>
<dbReference type="AlphaFoldDB" id="A0A0A6SDU8"/>
<evidence type="ECO:0000313" key="2">
    <source>
        <dbReference type="Proteomes" id="UP000238081"/>
    </source>
</evidence>
<evidence type="ECO:0000313" key="1">
    <source>
        <dbReference type="EMBL" id="PPV15751.1"/>
    </source>
</evidence>
<proteinExistence type="predicted"/>
<dbReference type="RefSeq" id="WP_043661525.1">
    <property type="nucleotide sequence ID" value="NZ_JSEG01000001.1"/>
</dbReference>
<protein>
    <submittedName>
        <fullName evidence="1">Uncharacterized protein</fullName>
    </submittedName>
</protein>